<evidence type="ECO:0000313" key="1">
    <source>
        <dbReference type="EMBL" id="GGJ77948.1"/>
    </source>
</evidence>
<accession>A0A917UR28</accession>
<name>A0A917UR28_9DEIO</name>
<reference evidence="1" key="2">
    <citation type="submission" date="2020-09" db="EMBL/GenBank/DDBJ databases">
        <authorList>
            <person name="Sun Q."/>
            <person name="Ohkuma M."/>
        </authorList>
    </citation>
    <scope>NUCLEOTIDE SEQUENCE</scope>
    <source>
        <strain evidence="1">JCM 14371</strain>
    </source>
</reference>
<keyword evidence="2" id="KW-1185">Reference proteome</keyword>
<dbReference type="EMBL" id="BMOE01000007">
    <property type="protein sequence ID" value="GGJ77948.1"/>
    <property type="molecule type" value="Genomic_DNA"/>
</dbReference>
<protein>
    <submittedName>
        <fullName evidence="1">Uncharacterized protein</fullName>
    </submittedName>
</protein>
<sequence>MGDSGGGMTVSTILTMVGGTITGNTAVNAGGRFSLSTAASTVQGGVIGNNTVRGHGRGGSVRLHSAGRMTASGGTISEHQAPYGAVLQC</sequence>
<proteinExistence type="predicted"/>
<reference evidence="1" key="1">
    <citation type="journal article" date="2014" name="Int. J. Syst. Evol. Microbiol.">
        <title>Complete genome sequence of Corynebacterium casei LMG S-19264T (=DSM 44701T), isolated from a smear-ripened cheese.</title>
        <authorList>
            <consortium name="US DOE Joint Genome Institute (JGI-PGF)"/>
            <person name="Walter F."/>
            <person name="Albersmeier A."/>
            <person name="Kalinowski J."/>
            <person name="Ruckert C."/>
        </authorList>
    </citation>
    <scope>NUCLEOTIDE SEQUENCE</scope>
    <source>
        <strain evidence="1">JCM 14371</strain>
    </source>
</reference>
<organism evidence="1 2">
    <name type="scientific">Deinococcus aquiradiocola</name>
    <dbReference type="NCBI Taxonomy" id="393059"/>
    <lineage>
        <taxon>Bacteria</taxon>
        <taxon>Thermotogati</taxon>
        <taxon>Deinococcota</taxon>
        <taxon>Deinococci</taxon>
        <taxon>Deinococcales</taxon>
        <taxon>Deinococcaceae</taxon>
        <taxon>Deinococcus</taxon>
    </lineage>
</organism>
<comment type="caution">
    <text evidence="1">The sequence shown here is derived from an EMBL/GenBank/DDBJ whole genome shotgun (WGS) entry which is preliminary data.</text>
</comment>
<gene>
    <name evidence="1" type="ORF">GCM10008939_22470</name>
</gene>
<dbReference type="AlphaFoldDB" id="A0A917UR28"/>
<dbReference type="Proteomes" id="UP000635726">
    <property type="component" value="Unassembled WGS sequence"/>
</dbReference>
<evidence type="ECO:0000313" key="2">
    <source>
        <dbReference type="Proteomes" id="UP000635726"/>
    </source>
</evidence>